<dbReference type="EMBL" id="CP121195">
    <property type="protein sequence ID" value="XBH14167.1"/>
    <property type="molecule type" value="Genomic_DNA"/>
</dbReference>
<evidence type="ECO:0000313" key="1">
    <source>
        <dbReference type="EMBL" id="XBH10739.1"/>
    </source>
</evidence>
<dbReference type="EMBL" id="CP121194">
    <property type="protein sequence ID" value="XBH10739.1"/>
    <property type="molecule type" value="Genomic_DNA"/>
</dbReference>
<protein>
    <submittedName>
        <fullName evidence="1">Uncharacterized protein</fullName>
    </submittedName>
</protein>
<sequence length="49" mass="5611">MQNTLKPSWQTVSISAFLAEDERVCWIDEVQREGLRSKLGISEESNNSQ</sequence>
<organism evidence="1">
    <name type="scientific">Edaphobacter paludis</name>
    <dbReference type="NCBI Taxonomy" id="3035702"/>
    <lineage>
        <taxon>Bacteria</taxon>
        <taxon>Pseudomonadati</taxon>
        <taxon>Acidobacteriota</taxon>
        <taxon>Terriglobia</taxon>
        <taxon>Terriglobales</taxon>
        <taxon>Acidobacteriaceae</taxon>
        <taxon>Edaphobacter</taxon>
    </lineage>
</organism>
<dbReference type="AlphaFoldDB" id="A0AAU7CZD1"/>
<accession>A0AAU7CZD1</accession>
<evidence type="ECO:0000313" key="2">
    <source>
        <dbReference type="EMBL" id="XBH14167.1"/>
    </source>
</evidence>
<accession>A0AAU7D7X6</accession>
<gene>
    <name evidence="1" type="ORF">P4G45_03155</name>
    <name evidence="2" type="ORF">P8936_03120</name>
</gene>
<proteinExistence type="predicted"/>
<name>A0AAU7CZD1_9BACT</name>
<dbReference type="RefSeq" id="WP_348268230.1">
    <property type="nucleotide sequence ID" value="NZ_CP121194.1"/>
</dbReference>
<dbReference type="KEGG" id="epl:P4G45_03155"/>
<reference evidence="1" key="1">
    <citation type="submission" date="2023-03" db="EMBL/GenBank/DDBJ databases">
        <title>Edaphobacter sp.</title>
        <authorList>
            <person name="Huber K.J."/>
            <person name="Papendorf J."/>
            <person name="Pilke C."/>
            <person name="Bunk B."/>
            <person name="Sproeer C."/>
            <person name="Pester M."/>
        </authorList>
    </citation>
    <scope>NUCLEOTIDE SEQUENCE</scope>
    <source>
        <strain evidence="1">DSM 109919</strain>
        <strain evidence="2">DSM 109920</strain>
    </source>
</reference>